<feature type="region of interest" description="Disordered" evidence="1">
    <location>
        <begin position="1"/>
        <end position="41"/>
    </location>
</feature>
<organism evidence="2 3">
    <name type="scientific">Pterulicium gracile</name>
    <dbReference type="NCBI Taxonomy" id="1884261"/>
    <lineage>
        <taxon>Eukaryota</taxon>
        <taxon>Fungi</taxon>
        <taxon>Dikarya</taxon>
        <taxon>Basidiomycota</taxon>
        <taxon>Agaricomycotina</taxon>
        <taxon>Agaricomycetes</taxon>
        <taxon>Agaricomycetidae</taxon>
        <taxon>Agaricales</taxon>
        <taxon>Pleurotineae</taxon>
        <taxon>Pterulaceae</taxon>
        <taxon>Pterulicium</taxon>
    </lineage>
</organism>
<dbReference type="Proteomes" id="UP000305067">
    <property type="component" value="Unassembled WGS sequence"/>
</dbReference>
<feature type="compositionally biased region" description="Polar residues" evidence="1">
    <location>
        <begin position="15"/>
        <end position="31"/>
    </location>
</feature>
<feature type="region of interest" description="Disordered" evidence="1">
    <location>
        <begin position="60"/>
        <end position="83"/>
    </location>
</feature>
<protein>
    <submittedName>
        <fullName evidence="2">Uncharacterized protein</fullName>
    </submittedName>
</protein>
<sequence>MPDGLRGTRLKPSAVESSWRTSASDGCSTSVRKAESSGPMEASLMRHEELVGVSRLKLSGTATSEGCSTSMMKDETSAASEVS</sequence>
<gene>
    <name evidence="2" type="ORF">BDV98DRAFT_556942</name>
</gene>
<reference evidence="2 3" key="1">
    <citation type="journal article" date="2019" name="Nat. Ecol. Evol.">
        <title>Megaphylogeny resolves global patterns of mushroom evolution.</title>
        <authorList>
            <person name="Varga T."/>
            <person name="Krizsan K."/>
            <person name="Foldi C."/>
            <person name="Dima B."/>
            <person name="Sanchez-Garcia M."/>
            <person name="Sanchez-Ramirez S."/>
            <person name="Szollosi G.J."/>
            <person name="Szarkandi J.G."/>
            <person name="Papp V."/>
            <person name="Albert L."/>
            <person name="Andreopoulos W."/>
            <person name="Angelini C."/>
            <person name="Antonin V."/>
            <person name="Barry K.W."/>
            <person name="Bougher N.L."/>
            <person name="Buchanan P."/>
            <person name="Buyck B."/>
            <person name="Bense V."/>
            <person name="Catcheside P."/>
            <person name="Chovatia M."/>
            <person name="Cooper J."/>
            <person name="Damon W."/>
            <person name="Desjardin D."/>
            <person name="Finy P."/>
            <person name="Geml J."/>
            <person name="Haridas S."/>
            <person name="Hughes K."/>
            <person name="Justo A."/>
            <person name="Karasinski D."/>
            <person name="Kautmanova I."/>
            <person name="Kiss B."/>
            <person name="Kocsube S."/>
            <person name="Kotiranta H."/>
            <person name="LaButti K.M."/>
            <person name="Lechner B.E."/>
            <person name="Liimatainen K."/>
            <person name="Lipzen A."/>
            <person name="Lukacs Z."/>
            <person name="Mihaltcheva S."/>
            <person name="Morgado L.N."/>
            <person name="Niskanen T."/>
            <person name="Noordeloos M.E."/>
            <person name="Ohm R.A."/>
            <person name="Ortiz-Santana B."/>
            <person name="Ovrebo C."/>
            <person name="Racz N."/>
            <person name="Riley R."/>
            <person name="Savchenko A."/>
            <person name="Shiryaev A."/>
            <person name="Soop K."/>
            <person name="Spirin V."/>
            <person name="Szebenyi C."/>
            <person name="Tomsovsky M."/>
            <person name="Tulloss R.E."/>
            <person name="Uehling J."/>
            <person name="Grigoriev I.V."/>
            <person name="Vagvolgyi C."/>
            <person name="Papp T."/>
            <person name="Martin F.M."/>
            <person name="Miettinen O."/>
            <person name="Hibbett D.S."/>
            <person name="Nagy L.G."/>
        </authorList>
    </citation>
    <scope>NUCLEOTIDE SEQUENCE [LARGE SCALE GENOMIC DNA]</scope>
    <source>
        <strain evidence="2 3">CBS 309.79</strain>
    </source>
</reference>
<name>A0A5C3R2P6_9AGAR</name>
<evidence type="ECO:0000313" key="3">
    <source>
        <dbReference type="Proteomes" id="UP000305067"/>
    </source>
</evidence>
<keyword evidence="3" id="KW-1185">Reference proteome</keyword>
<proteinExistence type="predicted"/>
<dbReference type="AlphaFoldDB" id="A0A5C3R2P6"/>
<evidence type="ECO:0000313" key="2">
    <source>
        <dbReference type="EMBL" id="TFL06939.1"/>
    </source>
</evidence>
<dbReference type="EMBL" id="ML178814">
    <property type="protein sequence ID" value="TFL06939.1"/>
    <property type="molecule type" value="Genomic_DNA"/>
</dbReference>
<evidence type="ECO:0000256" key="1">
    <source>
        <dbReference type="SAM" id="MobiDB-lite"/>
    </source>
</evidence>
<accession>A0A5C3R2P6</accession>